<evidence type="ECO:0008006" key="3">
    <source>
        <dbReference type="Google" id="ProtNLM"/>
    </source>
</evidence>
<gene>
    <name evidence="1" type="ORF">ARC78_10860</name>
</gene>
<organism evidence="1 2">
    <name type="scientific">Stenotrophomonas pictorum JCM 9942</name>
    <dbReference type="NCBI Taxonomy" id="1236960"/>
    <lineage>
        <taxon>Bacteria</taxon>
        <taxon>Pseudomonadati</taxon>
        <taxon>Pseudomonadota</taxon>
        <taxon>Gammaproteobacteria</taxon>
        <taxon>Lysobacterales</taxon>
        <taxon>Lysobacteraceae</taxon>
        <taxon>Stenotrophomonas</taxon>
    </lineage>
</organism>
<dbReference type="InterPro" id="IPR012808">
    <property type="entry name" value="CHP02453"/>
</dbReference>
<comment type="caution">
    <text evidence="1">The sequence shown here is derived from an EMBL/GenBank/DDBJ whole genome shotgun (WGS) entry which is preliminary data.</text>
</comment>
<keyword evidence="2" id="KW-1185">Reference proteome</keyword>
<dbReference type="InterPro" id="IPR015996">
    <property type="entry name" value="UCP028451"/>
</dbReference>
<dbReference type="EMBL" id="LLXS01000025">
    <property type="protein sequence ID" value="KRG41564.1"/>
    <property type="molecule type" value="Genomic_DNA"/>
</dbReference>
<proteinExistence type="predicted"/>
<dbReference type="Pfam" id="PF09365">
    <property type="entry name" value="DUF2461"/>
    <property type="match status" value="1"/>
</dbReference>
<protein>
    <recommendedName>
        <fullName evidence="3">TIGR02453 family protein</fullName>
    </recommendedName>
</protein>
<dbReference type="PIRSF" id="PIRSF028451">
    <property type="entry name" value="UCP028451"/>
    <property type="match status" value="1"/>
</dbReference>
<reference evidence="1 2" key="1">
    <citation type="submission" date="2015-10" db="EMBL/GenBank/DDBJ databases">
        <title>Genome sequencing and analysis of members of genus Stenotrophomonas.</title>
        <authorList>
            <person name="Patil P.P."/>
            <person name="Midha S."/>
            <person name="Patil P.B."/>
        </authorList>
    </citation>
    <scope>NUCLEOTIDE SEQUENCE [LARGE SCALE GENOMIC DNA]</scope>
    <source>
        <strain evidence="1 2">JCM 9942</strain>
    </source>
</reference>
<name>A0A0R0A9B5_9GAMM</name>
<dbReference type="NCBIfam" id="TIGR02453">
    <property type="entry name" value="TIGR02453 family protein"/>
    <property type="match status" value="1"/>
</dbReference>
<evidence type="ECO:0000313" key="1">
    <source>
        <dbReference type="EMBL" id="KRG41564.1"/>
    </source>
</evidence>
<dbReference type="PANTHER" id="PTHR36452">
    <property type="entry name" value="CHROMOSOME 12, WHOLE GENOME SHOTGUN SEQUENCE"/>
    <property type="match status" value="1"/>
</dbReference>
<sequence length="228" mass="26894">MTAYFSDASFKFLRGLAAHNDKTWFNDHKAQYEAHVRQPFLRLIADLQPDIEAISPHFRADSRTVGGSLYRIQRDARFSHDKSPYKTWQGARFYHERRRLQIVPLFYLHLQPDNCFLGGGLWHPEPESMRKVRQFIFDNPASWERAVRDPAIVRRFAMETDEKLQRPPRGYPADHPHIEDLKQRNWVYSRPLTDAQMCSPQLRQTLVKDYATLAPFIDYLCAALDLEF</sequence>
<dbReference type="OrthoDB" id="9794241at2"/>
<accession>A0A0R0A9B5</accession>
<dbReference type="Proteomes" id="UP000050836">
    <property type="component" value="Unassembled WGS sequence"/>
</dbReference>
<dbReference type="PANTHER" id="PTHR36452:SF1">
    <property type="entry name" value="DUF2461 DOMAIN-CONTAINING PROTEIN"/>
    <property type="match status" value="1"/>
</dbReference>
<dbReference type="RefSeq" id="WP_054658208.1">
    <property type="nucleotide sequence ID" value="NZ_BAZI01000062.1"/>
</dbReference>
<evidence type="ECO:0000313" key="2">
    <source>
        <dbReference type="Proteomes" id="UP000050836"/>
    </source>
</evidence>
<dbReference type="AlphaFoldDB" id="A0A0R0A9B5"/>